<dbReference type="InterPro" id="IPR006674">
    <property type="entry name" value="HD_domain"/>
</dbReference>
<evidence type="ECO:0000259" key="1">
    <source>
        <dbReference type="SMART" id="SM00471"/>
    </source>
</evidence>
<evidence type="ECO:0000313" key="3">
    <source>
        <dbReference type="Proteomes" id="UP000319976"/>
    </source>
</evidence>
<dbReference type="KEGG" id="chya:V22_42710"/>
<dbReference type="Pfam" id="PF01966">
    <property type="entry name" value="HD"/>
    <property type="match status" value="1"/>
</dbReference>
<dbReference type="CDD" id="cd00077">
    <property type="entry name" value="HDc"/>
    <property type="match status" value="1"/>
</dbReference>
<dbReference type="InterPro" id="IPR003607">
    <property type="entry name" value="HD/PDEase_dom"/>
</dbReference>
<name>A0A517TF49_9PLAN</name>
<evidence type="ECO:0000313" key="2">
    <source>
        <dbReference type="EMBL" id="QDT66999.1"/>
    </source>
</evidence>
<dbReference type="Gene3D" id="1.10.3210.10">
    <property type="entry name" value="Hypothetical protein af1432"/>
    <property type="match status" value="1"/>
</dbReference>
<dbReference type="EMBL" id="CP036316">
    <property type="protein sequence ID" value="QDT66999.1"/>
    <property type="molecule type" value="Genomic_DNA"/>
</dbReference>
<dbReference type="Proteomes" id="UP000319976">
    <property type="component" value="Chromosome"/>
</dbReference>
<dbReference type="AlphaFoldDB" id="A0A517TF49"/>
<organism evidence="2 3">
    <name type="scientific">Calycomorphotria hydatis</name>
    <dbReference type="NCBI Taxonomy" id="2528027"/>
    <lineage>
        <taxon>Bacteria</taxon>
        <taxon>Pseudomonadati</taxon>
        <taxon>Planctomycetota</taxon>
        <taxon>Planctomycetia</taxon>
        <taxon>Planctomycetales</taxon>
        <taxon>Planctomycetaceae</taxon>
        <taxon>Calycomorphotria</taxon>
    </lineage>
</organism>
<dbReference type="SMART" id="SM00471">
    <property type="entry name" value="HDc"/>
    <property type="match status" value="1"/>
</dbReference>
<sequence length="419" mass="47458">MPFTKRVRQLVDTPQFQRLQHVSQLGVVTRVYPGANHTRFEHALGVYHNATRYLDQLSLDPRFTEAVDVHEAEVFLCTALLHDIGHWPFCHPIEDMKLPNLPPHEAHAAQFLADDGELTTVLRNDWGVEPAEVLDALNGKEGSRGRRLIRSLLSGPIDIDKMDYLDRDSLHAGVPYGRNFDRARLIGSLVVNEAGDGLAVTEKGKTAAELMVFARYVMFSEVYWHHAVRSATAMFARAFYELHEQLDLAEFFQLTERDTIETLRGQASGTPAEPLIEGVFGATRQLYKQVAEYSLFQSPELYGQIARRSYTDLLRLGEELVRELISAGVPDVRPTDIVIDAPPPGREVEFNVEIFFPKEQTYRKLASISPVTEALAQRQFDDYVKRVRIFVHPDHRANLQATGSLDILVQQAARRAFEI</sequence>
<dbReference type="InterPro" id="IPR045509">
    <property type="entry name" value="HD_assoc_2"/>
</dbReference>
<dbReference type="PANTHER" id="PTHR11373:SF4">
    <property type="entry name" value="DEOXYNUCLEOSIDE TRIPHOSPHATE TRIPHOSPHOHYDROLASE SAMHD1"/>
    <property type="match status" value="1"/>
</dbReference>
<proteinExistence type="predicted"/>
<reference evidence="2 3" key="1">
    <citation type="submission" date="2019-02" db="EMBL/GenBank/DDBJ databases">
        <title>Deep-cultivation of Planctomycetes and their phenomic and genomic characterization uncovers novel biology.</title>
        <authorList>
            <person name="Wiegand S."/>
            <person name="Jogler M."/>
            <person name="Boedeker C."/>
            <person name="Pinto D."/>
            <person name="Vollmers J."/>
            <person name="Rivas-Marin E."/>
            <person name="Kohn T."/>
            <person name="Peeters S.H."/>
            <person name="Heuer A."/>
            <person name="Rast P."/>
            <person name="Oberbeckmann S."/>
            <person name="Bunk B."/>
            <person name="Jeske O."/>
            <person name="Meyerdierks A."/>
            <person name="Storesund J.E."/>
            <person name="Kallscheuer N."/>
            <person name="Luecker S."/>
            <person name="Lage O.M."/>
            <person name="Pohl T."/>
            <person name="Merkel B.J."/>
            <person name="Hornburger P."/>
            <person name="Mueller R.-W."/>
            <person name="Bruemmer F."/>
            <person name="Labrenz M."/>
            <person name="Spormann A.M."/>
            <person name="Op den Camp H."/>
            <person name="Overmann J."/>
            <person name="Amann R."/>
            <person name="Jetten M.S.M."/>
            <person name="Mascher T."/>
            <person name="Medema M.H."/>
            <person name="Devos D.P."/>
            <person name="Kaster A.-K."/>
            <person name="Ovreas L."/>
            <person name="Rohde M."/>
            <person name="Galperin M.Y."/>
            <person name="Jogler C."/>
        </authorList>
    </citation>
    <scope>NUCLEOTIDE SEQUENCE [LARGE SCALE GENOMIC DNA]</scope>
    <source>
        <strain evidence="2 3">V22</strain>
    </source>
</reference>
<dbReference type="GO" id="GO:0006203">
    <property type="term" value="P:dGTP catabolic process"/>
    <property type="evidence" value="ECO:0007669"/>
    <property type="project" value="TreeGrafter"/>
</dbReference>
<dbReference type="InterPro" id="IPR050135">
    <property type="entry name" value="dGTPase-like"/>
</dbReference>
<keyword evidence="3" id="KW-1185">Reference proteome</keyword>
<accession>A0A517TF49</accession>
<feature type="domain" description="HD/PDEase" evidence="1">
    <location>
        <begin position="35"/>
        <end position="174"/>
    </location>
</feature>
<protein>
    <submittedName>
        <fullName evidence="2">HD domain protein</fullName>
    </submittedName>
</protein>
<dbReference type="Pfam" id="PF19276">
    <property type="entry name" value="HD_assoc_2"/>
    <property type="match status" value="1"/>
</dbReference>
<gene>
    <name evidence="2" type="ORF">V22_42710</name>
</gene>
<dbReference type="GO" id="GO:0008832">
    <property type="term" value="F:dGTPase activity"/>
    <property type="evidence" value="ECO:0007669"/>
    <property type="project" value="TreeGrafter"/>
</dbReference>
<dbReference type="SUPFAM" id="SSF109604">
    <property type="entry name" value="HD-domain/PDEase-like"/>
    <property type="match status" value="1"/>
</dbReference>
<dbReference type="PANTHER" id="PTHR11373">
    <property type="entry name" value="DEOXYNUCLEOSIDE TRIPHOSPHATE TRIPHOSPHOHYDROLASE"/>
    <property type="match status" value="1"/>
</dbReference>